<dbReference type="AlphaFoldDB" id="A0AAJ1N2C0"/>
<reference evidence="1" key="2">
    <citation type="journal article" date="2022" name="J. Evol. Biol.">
        <title>Pre- and post-association barriers to host switching in sympatric mutualists.</title>
        <authorList>
            <person name="Dinges Z.M."/>
            <person name="Phillips R.K."/>
            <person name="Lively C.M."/>
            <person name="Bashey F."/>
        </authorList>
    </citation>
    <scope>NUCLEOTIDE SEQUENCE</scope>
    <source>
        <strain evidence="1">MC_266_E_2016</strain>
    </source>
</reference>
<organism evidence="1 2">
    <name type="scientific">Xenorhabdus bovienii</name>
    <name type="common">Xenorhabdus nematophila subsp. bovienii</name>
    <dbReference type="NCBI Taxonomy" id="40576"/>
    <lineage>
        <taxon>Bacteria</taxon>
        <taxon>Pseudomonadati</taxon>
        <taxon>Pseudomonadota</taxon>
        <taxon>Gammaproteobacteria</taxon>
        <taxon>Enterobacterales</taxon>
        <taxon>Morganellaceae</taxon>
        <taxon>Xenorhabdus</taxon>
    </lineage>
</organism>
<protein>
    <submittedName>
        <fullName evidence="1">Uncharacterized protein</fullName>
    </submittedName>
</protein>
<accession>A0AAJ1N2C0</accession>
<sequence>MSKITELFSDFNNQITVSVKDKSDVVIGQNFLLDITLQSNNTLPESIKINFDIQYGLTLNSISTPSLSPDKKNATAIVDLTVNNNLSPDKIASYTVSATGIGSLNVSYTAKKINEPTIKFQANKLYLTTPMEDNTPGDGNNNYIIYRAILNDYRGQPIANTPVTILSKIDKEIDKKFTVTKDDDNDLGIIKSEFYHNLIFITAYSDSKGEVSFRVYPNKGTAAVLELELSIMGVSENNKALTVYIILPRPTDSYEWLPAPDIADLHGNKLIASGSRQTFNVIINKYSPMSDTDSVIFFNQYGVVLPVEVIGDATKPDHSFQLYYDMFPLYQQSQFYYVIAHTSGDSMYSSVVDLTYTGGGDNQPSDEFSRPLDPPVIYSSLARPPLDASDDEYIIQEYDIVNLDTIDDYRNNGGIDLFIKIVGTSDLNSETKPKFGDKVFLVMYVNSSSKIINKSMPVTIKTVVGENTSTNIIPIPHEMLVDIASYSDTGYPGVIYFEYYIDSEGIRTYSKDWQSQISTVSPGGGDN</sequence>
<dbReference type="Proteomes" id="UP001222434">
    <property type="component" value="Unassembled WGS sequence"/>
</dbReference>
<evidence type="ECO:0000313" key="2">
    <source>
        <dbReference type="Proteomes" id="UP001222434"/>
    </source>
</evidence>
<name>A0AAJ1N2C0_XENBV</name>
<comment type="caution">
    <text evidence="1">The sequence shown here is derived from an EMBL/GenBank/DDBJ whole genome shotgun (WGS) entry which is preliminary data.</text>
</comment>
<evidence type="ECO:0000313" key="1">
    <source>
        <dbReference type="EMBL" id="MDE1479637.1"/>
    </source>
</evidence>
<proteinExistence type="predicted"/>
<gene>
    <name evidence="1" type="ORF">KKJ01_15710</name>
</gene>
<reference evidence="1" key="1">
    <citation type="submission" date="2021-08" db="EMBL/GenBank/DDBJ databases">
        <authorList>
            <person name="Papudeshi B."/>
            <person name="Bashey-Visser F."/>
        </authorList>
    </citation>
    <scope>NUCLEOTIDE SEQUENCE</scope>
    <source>
        <strain evidence="1">MC_266_E_2016</strain>
    </source>
</reference>
<dbReference type="EMBL" id="JAILSO010000067">
    <property type="protein sequence ID" value="MDE1479637.1"/>
    <property type="molecule type" value="Genomic_DNA"/>
</dbReference>
<dbReference type="RefSeq" id="WP_274713199.1">
    <property type="nucleotide sequence ID" value="NZ_JAILSO010000067.1"/>
</dbReference>